<keyword evidence="5" id="KW-1185">Reference proteome</keyword>
<evidence type="ECO:0000256" key="2">
    <source>
        <dbReference type="SAM" id="Phobius"/>
    </source>
</evidence>
<keyword evidence="2" id="KW-1133">Transmembrane helix</keyword>
<feature type="compositionally biased region" description="Basic and acidic residues" evidence="1">
    <location>
        <begin position="264"/>
        <end position="273"/>
    </location>
</feature>
<evidence type="ECO:0000256" key="3">
    <source>
        <dbReference type="SAM" id="SignalP"/>
    </source>
</evidence>
<dbReference type="EMBL" id="JAVFWL010000003">
    <property type="protein sequence ID" value="KAK6744814.1"/>
    <property type="molecule type" value="Genomic_DNA"/>
</dbReference>
<evidence type="ECO:0000313" key="4">
    <source>
        <dbReference type="EMBL" id="KAK6744814.1"/>
    </source>
</evidence>
<feature type="region of interest" description="Disordered" evidence="1">
    <location>
        <begin position="241"/>
        <end position="281"/>
    </location>
</feature>
<feature type="signal peptide" evidence="3">
    <location>
        <begin position="1"/>
        <end position="21"/>
    </location>
</feature>
<feature type="chain" id="PRO_5045987014" description="CX domain-containing protein" evidence="3">
    <location>
        <begin position="22"/>
        <end position="281"/>
    </location>
</feature>
<feature type="region of interest" description="Disordered" evidence="1">
    <location>
        <begin position="33"/>
        <end position="53"/>
    </location>
</feature>
<dbReference type="PANTHER" id="PTHR47520">
    <property type="entry name" value="CX DOMAIN-CONTAINING PROTEIN-RELATED"/>
    <property type="match status" value="1"/>
</dbReference>
<sequence>MWAHLLLYLFLVQLLISPVLARIRMRGNSKARLSSSWNSNRGGTSSYSATDGSHGSTFRNALIGGALGAAGGILAVEAGKAIFHSRADPMHHVRSDNRRHCSMLLKEEVRNNSRPHQIIWTCHRNEVCCGQDCCSVISQENNGNDRILTIIVLGVIFVILTALFVGYCVYKLNREECIDIDDPARYKNYSYSDYPNDRDFRRNNNGFCNATYPSAAYPNGDYAEKNPNYYLPGYPPPYPPAYPTSYPLNSLTTETTQQTPSVHNQKEPQKENGETSSQSKS</sequence>
<evidence type="ECO:0000256" key="1">
    <source>
        <dbReference type="SAM" id="MobiDB-lite"/>
    </source>
</evidence>
<organism evidence="4 5">
    <name type="scientific">Necator americanus</name>
    <name type="common">Human hookworm</name>
    <dbReference type="NCBI Taxonomy" id="51031"/>
    <lineage>
        <taxon>Eukaryota</taxon>
        <taxon>Metazoa</taxon>
        <taxon>Ecdysozoa</taxon>
        <taxon>Nematoda</taxon>
        <taxon>Chromadorea</taxon>
        <taxon>Rhabditida</taxon>
        <taxon>Rhabditina</taxon>
        <taxon>Rhabditomorpha</taxon>
        <taxon>Strongyloidea</taxon>
        <taxon>Ancylostomatidae</taxon>
        <taxon>Bunostominae</taxon>
        <taxon>Necator</taxon>
    </lineage>
</organism>
<dbReference type="Proteomes" id="UP001303046">
    <property type="component" value="Unassembled WGS sequence"/>
</dbReference>
<evidence type="ECO:0000313" key="5">
    <source>
        <dbReference type="Proteomes" id="UP001303046"/>
    </source>
</evidence>
<reference evidence="4 5" key="1">
    <citation type="submission" date="2023-08" db="EMBL/GenBank/DDBJ databases">
        <title>A Necator americanus chromosomal reference genome.</title>
        <authorList>
            <person name="Ilik V."/>
            <person name="Petrzelkova K.J."/>
            <person name="Pardy F."/>
            <person name="Fuh T."/>
            <person name="Niatou-Singa F.S."/>
            <person name="Gouil Q."/>
            <person name="Baker L."/>
            <person name="Ritchie M.E."/>
            <person name="Jex A.R."/>
            <person name="Gazzola D."/>
            <person name="Li H."/>
            <person name="Toshio Fujiwara R."/>
            <person name="Zhan B."/>
            <person name="Aroian R.V."/>
            <person name="Pafco B."/>
            <person name="Schwarz E.M."/>
        </authorList>
    </citation>
    <scope>NUCLEOTIDE SEQUENCE [LARGE SCALE GENOMIC DNA]</scope>
    <source>
        <strain evidence="4 5">Aroian</strain>
        <tissue evidence="4">Whole animal</tissue>
    </source>
</reference>
<protein>
    <recommendedName>
        <fullName evidence="6">CX domain-containing protein</fullName>
    </recommendedName>
</protein>
<accession>A0ABR1D2N1</accession>
<feature type="transmembrane region" description="Helical" evidence="2">
    <location>
        <begin position="147"/>
        <end position="170"/>
    </location>
</feature>
<feature type="compositionally biased region" description="Polar residues" evidence="1">
    <location>
        <begin position="248"/>
        <end position="263"/>
    </location>
</feature>
<keyword evidence="3" id="KW-0732">Signal</keyword>
<name>A0ABR1D2N1_NECAM</name>
<proteinExistence type="predicted"/>
<comment type="caution">
    <text evidence="4">The sequence shown here is derived from an EMBL/GenBank/DDBJ whole genome shotgun (WGS) entry which is preliminary data.</text>
</comment>
<keyword evidence="2" id="KW-0472">Membrane</keyword>
<evidence type="ECO:0008006" key="6">
    <source>
        <dbReference type="Google" id="ProtNLM"/>
    </source>
</evidence>
<gene>
    <name evidence="4" type="primary">Necator_chrIII.g12264</name>
    <name evidence="4" type="ORF">RB195_011498</name>
</gene>
<keyword evidence="2" id="KW-0812">Transmembrane</keyword>